<dbReference type="InterPro" id="IPR002491">
    <property type="entry name" value="ABC_transptr_periplasmic_BD"/>
</dbReference>
<dbReference type="PANTHER" id="PTHR30532:SF1">
    <property type="entry name" value="IRON(3+)-HYDROXAMATE-BINDING PROTEIN FHUD"/>
    <property type="match status" value="1"/>
</dbReference>
<dbReference type="InterPro" id="IPR051313">
    <property type="entry name" value="Bact_iron-sidero_bind"/>
</dbReference>
<sequence length="330" mass="35535">MIKSNKKFVWVLLSLMVLSLGLAACGSNTSNNAINNAATNAPAATAAPTEAPTERTLTDSLGHEVTVPANPQRIIASYLEDHLVALGIKPVAQWSVPNGIQDYLKDSLADVPHIGFDLPFEAVTSFEPDLILMAYDENVEGEKFDQYSKIAPTYTIGDKLTADWRGALLKIGEVVGKSEEAQKALEAYDTKAKEAKEKLQGVAAGESAAALWVIQDKFYIVSDKLSSGDLLYNQLGLAVPAVVKEISEAGTGNWNAISLEKLAELDADHLFLVNSGTDTDSKALSDPIWQNIPAVKSGKLYQYPSTSSWLYAGTIAYSQVIDDVLESIVK</sequence>
<dbReference type="AlphaFoldDB" id="A0A7W5GBY8"/>
<dbReference type="Pfam" id="PF01497">
    <property type="entry name" value="Peripla_BP_2"/>
    <property type="match status" value="1"/>
</dbReference>
<evidence type="ECO:0000256" key="5">
    <source>
        <dbReference type="SAM" id="MobiDB-lite"/>
    </source>
</evidence>
<evidence type="ECO:0000256" key="3">
    <source>
        <dbReference type="ARBA" id="ARBA00022448"/>
    </source>
</evidence>
<evidence type="ECO:0000256" key="1">
    <source>
        <dbReference type="ARBA" id="ARBA00004196"/>
    </source>
</evidence>
<keyword evidence="9" id="KW-1185">Reference proteome</keyword>
<dbReference type="GO" id="GO:0030288">
    <property type="term" value="C:outer membrane-bounded periplasmic space"/>
    <property type="evidence" value="ECO:0007669"/>
    <property type="project" value="TreeGrafter"/>
</dbReference>
<evidence type="ECO:0000259" key="7">
    <source>
        <dbReference type="PROSITE" id="PS50983"/>
    </source>
</evidence>
<evidence type="ECO:0000313" key="9">
    <source>
        <dbReference type="Proteomes" id="UP000518605"/>
    </source>
</evidence>
<proteinExistence type="inferred from homology"/>
<organism evidence="8 9">
    <name type="scientific">Paenibacillus endophyticus</name>
    <dbReference type="NCBI Taxonomy" id="1294268"/>
    <lineage>
        <taxon>Bacteria</taxon>
        <taxon>Bacillati</taxon>
        <taxon>Bacillota</taxon>
        <taxon>Bacilli</taxon>
        <taxon>Bacillales</taxon>
        <taxon>Paenibacillaceae</taxon>
        <taxon>Paenibacillus</taxon>
    </lineage>
</organism>
<dbReference type="RefSeq" id="WP_312890982.1">
    <property type="nucleotide sequence ID" value="NZ_CBCSLB010000012.1"/>
</dbReference>
<dbReference type="SUPFAM" id="SSF53807">
    <property type="entry name" value="Helical backbone' metal receptor"/>
    <property type="match status" value="1"/>
</dbReference>
<comment type="subcellular location">
    <subcellularLocation>
        <location evidence="1">Cell envelope</location>
    </subcellularLocation>
</comment>
<name>A0A7W5GBY8_9BACL</name>
<evidence type="ECO:0000256" key="4">
    <source>
        <dbReference type="ARBA" id="ARBA00022729"/>
    </source>
</evidence>
<keyword evidence="4 6" id="KW-0732">Signal</keyword>
<feature type="domain" description="Fe/B12 periplasmic-binding" evidence="7">
    <location>
        <begin position="71"/>
        <end position="330"/>
    </location>
</feature>
<accession>A0A7W5GBY8</accession>
<dbReference type="Gene3D" id="3.40.50.1980">
    <property type="entry name" value="Nitrogenase molybdenum iron protein domain"/>
    <property type="match status" value="2"/>
</dbReference>
<keyword evidence="3" id="KW-0813">Transport</keyword>
<dbReference type="PANTHER" id="PTHR30532">
    <property type="entry name" value="IRON III DICITRATE-BINDING PERIPLASMIC PROTEIN"/>
    <property type="match status" value="1"/>
</dbReference>
<feature type="chain" id="PRO_5039130568" evidence="6">
    <location>
        <begin position="24"/>
        <end position="330"/>
    </location>
</feature>
<dbReference type="Proteomes" id="UP000518605">
    <property type="component" value="Unassembled WGS sequence"/>
</dbReference>
<gene>
    <name evidence="8" type="ORF">FHS16_003983</name>
</gene>
<dbReference type="PROSITE" id="PS51257">
    <property type="entry name" value="PROKAR_LIPOPROTEIN"/>
    <property type="match status" value="1"/>
</dbReference>
<comment type="caution">
    <text evidence="8">The sequence shown here is derived from an EMBL/GenBank/DDBJ whole genome shotgun (WGS) entry which is preliminary data.</text>
</comment>
<evidence type="ECO:0000256" key="2">
    <source>
        <dbReference type="ARBA" id="ARBA00008814"/>
    </source>
</evidence>
<dbReference type="GO" id="GO:1901678">
    <property type="term" value="P:iron coordination entity transport"/>
    <property type="evidence" value="ECO:0007669"/>
    <property type="project" value="UniProtKB-ARBA"/>
</dbReference>
<evidence type="ECO:0000313" key="8">
    <source>
        <dbReference type="EMBL" id="MBB3153908.1"/>
    </source>
</evidence>
<feature type="signal peptide" evidence="6">
    <location>
        <begin position="1"/>
        <end position="23"/>
    </location>
</feature>
<feature type="region of interest" description="Disordered" evidence="5">
    <location>
        <begin position="41"/>
        <end position="62"/>
    </location>
</feature>
<evidence type="ECO:0000256" key="6">
    <source>
        <dbReference type="SAM" id="SignalP"/>
    </source>
</evidence>
<dbReference type="EMBL" id="JACHXW010000012">
    <property type="protein sequence ID" value="MBB3153908.1"/>
    <property type="molecule type" value="Genomic_DNA"/>
</dbReference>
<comment type="similarity">
    <text evidence="2">Belongs to the bacterial solute-binding protein 8 family.</text>
</comment>
<protein>
    <submittedName>
        <fullName evidence="8">Iron complex transport system substrate-binding protein</fullName>
    </submittedName>
</protein>
<feature type="compositionally biased region" description="Low complexity" evidence="5">
    <location>
        <begin position="41"/>
        <end position="51"/>
    </location>
</feature>
<reference evidence="8 9" key="1">
    <citation type="submission" date="2020-08" db="EMBL/GenBank/DDBJ databases">
        <title>Genomic Encyclopedia of Type Strains, Phase III (KMG-III): the genomes of soil and plant-associated and newly described type strains.</title>
        <authorList>
            <person name="Whitman W."/>
        </authorList>
    </citation>
    <scope>NUCLEOTIDE SEQUENCE [LARGE SCALE GENOMIC DNA]</scope>
    <source>
        <strain evidence="8 9">CECT 8234</strain>
    </source>
</reference>
<dbReference type="PROSITE" id="PS50983">
    <property type="entry name" value="FE_B12_PBP"/>
    <property type="match status" value="1"/>
</dbReference>